<dbReference type="PANTHER" id="PTHR43124:SF3">
    <property type="entry name" value="CHLORAMPHENICOL EFFLUX PUMP RV0191"/>
    <property type="match status" value="1"/>
</dbReference>
<dbReference type="PROSITE" id="PS00216">
    <property type="entry name" value="SUGAR_TRANSPORT_1"/>
    <property type="match status" value="1"/>
</dbReference>
<dbReference type="Proteomes" id="UP000809529">
    <property type="component" value="Unassembled WGS sequence"/>
</dbReference>
<dbReference type="InterPro" id="IPR020846">
    <property type="entry name" value="MFS_dom"/>
</dbReference>
<sequence length="401" mass="43327">MTQSNSPVSPLQRWTAVWLLTGMTVLAVFPLDVVLPSFPALAAHFQRSPGDIAFSISLFAVSVALSQWVIGPLSDRMGRKRLLLTGIGVSVIGAIGCVHANDFIWFLFFRCMQAVGCGCFVVSQALIQDLFSGNQRDHLRILMVTVSGLAISLSPLAGTVLQEAFDWPGSFWAFICLAAVVWVSAWRQLKDTRPNVPPTQSILRAYGVVCRDATFMSYWLISGIAFACHFSFIVLSPLLFLEQLQLSSYTYSWILLLYGVAYLVGGLLAHRLSRRMSADAQIITGLLLMVFAGVLMFMLHALWGQTVFSVLMPMIVCTTGITIARPIATSRAMDVFPDLAGTASAAGSALIFMCGGAVSAVVNLSPVSLQDTLASAFIVLSLIALGLIWRISTHSAVSPPV</sequence>
<keyword evidence="2" id="KW-1003">Cell membrane</keyword>
<feature type="transmembrane region" description="Helical" evidence="6">
    <location>
        <begin position="52"/>
        <end position="70"/>
    </location>
</feature>
<name>A0ABS1ZBH9_9PSED</name>
<dbReference type="InterPro" id="IPR011701">
    <property type="entry name" value="MFS"/>
</dbReference>
<dbReference type="SUPFAM" id="SSF103473">
    <property type="entry name" value="MFS general substrate transporter"/>
    <property type="match status" value="1"/>
</dbReference>
<feature type="transmembrane region" description="Helical" evidence="6">
    <location>
        <begin position="251"/>
        <end position="270"/>
    </location>
</feature>
<feature type="transmembrane region" description="Helical" evidence="6">
    <location>
        <begin position="373"/>
        <end position="391"/>
    </location>
</feature>
<dbReference type="PROSITE" id="PS50850">
    <property type="entry name" value="MFS"/>
    <property type="match status" value="1"/>
</dbReference>
<evidence type="ECO:0000313" key="9">
    <source>
        <dbReference type="Proteomes" id="UP000809529"/>
    </source>
</evidence>
<comment type="caution">
    <text evidence="8">The sequence shown here is derived from an EMBL/GenBank/DDBJ whole genome shotgun (WGS) entry which is preliminary data.</text>
</comment>
<keyword evidence="9" id="KW-1185">Reference proteome</keyword>
<feature type="domain" description="Major facilitator superfamily (MFS) profile" evidence="7">
    <location>
        <begin position="16"/>
        <end position="398"/>
    </location>
</feature>
<protein>
    <submittedName>
        <fullName evidence="8">Multidrug effflux MFS transporter</fullName>
    </submittedName>
</protein>
<feature type="transmembrane region" description="Helical" evidence="6">
    <location>
        <begin position="139"/>
        <end position="157"/>
    </location>
</feature>
<proteinExistence type="predicted"/>
<evidence type="ECO:0000256" key="3">
    <source>
        <dbReference type="ARBA" id="ARBA00022692"/>
    </source>
</evidence>
<keyword evidence="5 6" id="KW-0472">Membrane</keyword>
<feature type="transmembrane region" description="Helical" evidence="6">
    <location>
        <begin position="169"/>
        <end position="186"/>
    </location>
</feature>
<keyword evidence="3 6" id="KW-0812">Transmembrane</keyword>
<evidence type="ECO:0000256" key="2">
    <source>
        <dbReference type="ARBA" id="ARBA00022475"/>
    </source>
</evidence>
<dbReference type="InterPro" id="IPR005829">
    <property type="entry name" value="Sugar_transporter_CS"/>
</dbReference>
<organism evidence="8 9">
    <name type="scientific">Pseudomonas weihenstephanensis</name>
    <dbReference type="NCBI Taxonomy" id="1608994"/>
    <lineage>
        <taxon>Bacteria</taxon>
        <taxon>Pseudomonadati</taxon>
        <taxon>Pseudomonadota</taxon>
        <taxon>Gammaproteobacteria</taxon>
        <taxon>Pseudomonadales</taxon>
        <taxon>Pseudomonadaceae</taxon>
        <taxon>Pseudomonas</taxon>
    </lineage>
</organism>
<evidence type="ECO:0000259" key="7">
    <source>
        <dbReference type="PROSITE" id="PS50850"/>
    </source>
</evidence>
<dbReference type="EMBL" id="JAAEBW010000001">
    <property type="protein sequence ID" value="MBM1193819.1"/>
    <property type="molecule type" value="Genomic_DNA"/>
</dbReference>
<accession>A0ABS1ZBH9</accession>
<feature type="transmembrane region" description="Helical" evidence="6">
    <location>
        <begin position="282"/>
        <end position="302"/>
    </location>
</feature>
<evidence type="ECO:0000256" key="4">
    <source>
        <dbReference type="ARBA" id="ARBA00022989"/>
    </source>
</evidence>
<evidence type="ECO:0000256" key="1">
    <source>
        <dbReference type="ARBA" id="ARBA00004651"/>
    </source>
</evidence>
<gene>
    <name evidence="8" type="ORF">GYN02_01335</name>
</gene>
<comment type="subcellular location">
    <subcellularLocation>
        <location evidence="1">Cell membrane</location>
        <topology evidence="1">Multi-pass membrane protein</topology>
    </subcellularLocation>
</comment>
<dbReference type="InterPro" id="IPR036259">
    <property type="entry name" value="MFS_trans_sf"/>
</dbReference>
<dbReference type="RefSeq" id="WP_203302014.1">
    <property type="nucleotide sequence ID" value="NZ_JAAEBW010000001.1"/>
</dbReference>
<dbReference type="Pfam" id="PF07690">
    <property type="entry name" value="MFS_1"/>
    <property type="match status" value="1"/>
</dbReference>
<dbReference type="InterPro" id="IPR050189">
    <property type="entry name" value="MFS_Efflux_Transporters"/>
</dbReference>
<dbReference type="Gene3D" id="1.20.1720.10">
    <property type="entry name" value="Multidrug resistance protein D"/>
    <property type="match status" value="1"/>
</dbReference>
<evidence type="ECO:0000256" key="6">
    <source>
        <dbReference type="SAM" id="Phobius"/>
    </source>
</evidence>
<evidence type="ECO:0000313" key="8">
    <source>
        <dbReference type="EMBL" id="MBM1193819.1"/>
    </source>
</evidence>
<keyword evidence="4 6" id="KW-1133">Transmembrane helix</keyword>
<feature type="transmembrane region" description="Helical" evidence="6">
    <location>
        <begin position="218"/>
        <end position="239"/>
    </location>
</feature>
<reference evidence="8 9" key="1">
    <citation type="submission" date="2020-01" db="EMBL/GenBank/DDBJ databases">
        <title>Comparative genomics of meat spoilage bacteria.</title>
        <authorList>
            <person name="Hilgarth M."/>
            <person name="Vogel R.F."/>
        </authorList>
    </citation>
    <scope>NUCLEOTIDE SEQUENCE [LARGE SCALE GENOMIC DNA]</scope>
    <source>
        <strain evidence="8 9">TMW2.2077</strain>
    </source>
</reference>
<feature type="transmembrane region" description="Helical" evidence="6">
    <location>
        <begin position="339"/>
        <end position="361"/>
    </location>
</feature>
<evidence type="ECO:0000256" key="5">
    <source>
        <dbReference type="ARBA" id="ARBA00023136"/>
    </source>
</evidence>
<dbReference type="PANTHER" id="PTHR43124">
    <property type="entry name" value="PURINE EFFLUX PUMP PBUE"/>
    <property type="match status" value="1"/>
</dbReference>
<feature type="transmembrane region" description="Helical" evidence="6">
    <location>
        <begin position="82"/>
        <end position="101"/>
    </location>
</feature>